<comment type="caution">
    <text evidence="1">The sequence shown here is derived from an EMBL/GenBank/DDBJ whole genome shotgun (WGS) entry which is preliminary data.</text>
</comment>
<dbReference type="InterPro" id="IPR036412">
    <property type="entry name" value="HAD-like_sf"/>
</dbReference>
<organism evidence="1 2">
    <name type="scientific">Thraustotheca clavata</name>
    <dbReference type="NCBI Taxonomy" id="74557"/>
    <lineage>
        <taxon>Eukaryota</taxon>
        <taxon>Sar</taxon>
        <taxon>Stramenopiles</taxon>
        <taxon>Oomycota</taxon>
        <taxon>Saprolegniomycetes</taxon>
        <taxon>Saprolegniales</taxon>
        <taxon>Achlyaceae</taxon>
        <taxon>Thraustotheca</taxon>
    </lineage>
</organism>
<reference evidence="1 2" key="1">
    <citation type="journal article" date="2014" name="Genome Biol. Evol.">
        <title>The secreted proteins of Achlya hypogyna and Thraustotheca clavata identify the ancestral oomycete secretome and reveal gene acquisitions by horizontal gene transfer.</title>
        <authorList>
            <person name="Misner I."/>
            <person name="Blouin N."/>
            <person name="Leonard G."/>
            <person name="Richards T.A."/>
            <person name="Lane C.E."/>
        </authorList>
    </citation>
    <scope>NUCLEOTIDE SEQUENCE [LARGE SCALE GENOMIC DNA]</scope>
    <source>
        <strain evidence="1 2">ATCC 34112</strain>
    </source>
</reference>
<evidence type="ECO:0000313" key="2">
    <source>
        <dbReference type="Proteomes" id="UP000243217"/>
    </source>
</evidence>
<accession>A0A1W0ACA5</accession>
<gene>
    <name evidence="1" type="ORF">THRCLA_00064</name>
</gene>
<dbReference type="InterPro" id="IPR027706">
    <property type="entry name" value="PGP_Pase"/>
</dbReference>
<keyword evidence="2" id="KW-1185">Reference proteome</keyword>
<dbReference type="InterPro" id="IPR023214">
    <property type="entry name" value="HAD_sf"/>
</dbReference>
<dbReference type="GO" id="GO:0008962">
    <property type="term" value="F:phosphatidylglycerophosphatase activity"/>
    <property type="evidence" value="ECO:0007669"/>
    <property type="project" value="InterPro"/>
</dbReference>
<name>A0A1W0ACA5_9STRA</name>
<dbReference type="Pfam" id="PF09419">
    <property type="entry name" value="PGP_phosphatase"/>
    <property type="match status" value="1"/>
</dbReference>
<proteinExistence type="predicted"/>
<dbReference type="OrthoDB" id="198652at2759"/>
<sequence>DAVVDCQRVFGHERVVIFSNSAGSKDDAPHFEEAKSIEELMKIKVLCHGTKKPEGITELVELMQVEPHELVMVGDRYSTDILFGNSYGMLTIRTEQLSKDNESVLNLTMQAIEEFIIARLVANGVQAPVHDLYKV</sequence>
<dbReference type="SUPFAM" id="SSF56784">
    <property type="entry name" value="HAD-like"/>
    <property type="match status" value="1"/>
</dbReference>
<dbReference type="Proteomes" id="UP000243217">
    <property type="component" value="Unassembled WGS sequence"/>
</dbReference>
<feature type="non-terminal residue" evidence="1">
    <location>
        <position position="1"/>
    </location>
</feature>
<evidence type="ECO:0000313" key="1">
    <source>
        <dbReference type="EMBL" id="OQS07947.1"/>
    </source>
</evidence>
<dbReference type="EMBL" id="JNBS01000022">
    <property type="protein sequence ID" value="OQS07947.1"/>
    <property type="molecule type" value="Genomic_DNA"/>
</dbReference>
<dbReference type="Gene3D" id="3.40.50.1000">
    <property type="entry name" value="HAD superfamily/HAD-like"/>
    <property type="match status" value="1"/>
</dbReference>
<protein>
    <submittedName>
        <fullName evidence="1">Uncharacterized protein</fullName>
    </submittedName>
</protein>
<dbReference type="AlphaFoldDB" id="A0A1W0ACA5"/>
<dbReference type="STRING" id="74557.A0A1W0ACA5"/>